<gene>
    <name evidence="1" type="ORF">SEUCBS140593_002443</name>
</gene>
<dbReference type="EMBL" id="CAWUHD010000016">
    <property type="protein sequence ID" value="CAK7215180.1"/>
    <property type="molecule type" value="Genomic_DNA"/>
</dbReference>
<evidence type="ECO:0008006" key="3">
    <source>
        <dbReference type="Google" id="ProtNLM"/>
    </source>
</evidence>
<evidence type="ECO:0000313" key="1">
    <source>
        <dbReference type="EMBL" id="CAK7215180.1"/>
    </source>
</evidence>
<dbReference type="Proteomes" id="UP001642482">
    <property type="component" value="Unassembled WGS sequence"/>
</dbReference>
<reference evidence="1 2" key="1">
    <citation type="submission" date="2024-01" db="EMBL/GenBank/DDBJ databases">
        <authorList>
            <person name="Allen C."/>
            <person name="Tagirdzhanova G."/>
        </authorList>
    </citation>
    <scope>NUCLEOTIDE SEQUENCE [LARGE SCALE GENOMIC DNA]</scope>
</reference>
<sequence length="507" mass="57087">MTDSFESNILRLLQAMQEQKATFATESRKIIDRCHAEHSTSRTTKGNDAKKVPQGEDVEMADAGANGADEVAGSTKANGTTNGTTKSEDFFCRPCYNEFLAMVHQIYASPAQPQWYATQQTTFLDELDGLLDEVRRLRAPLSSVDEWIKMRTQAWLRSQLQDAVALQTLADKLDVDKDEFRAHMADPKLAVPELLREVVDRASSLANGERERVVADVDTAAKKLQMISDTNEKNAIFLSNLFPTGVPDVPAVRAVERKLQDGTVGLDEGLGEVIRDVYGGDDEDARAAKTEKHRKRIAEMRRAKAAHEAQKLKKMKPVDVPYFLQDDTPCVTCGKASDPQKSPFCIVCFLEVDYCLRENQTVWCSTTCMKQDYARHVAASHSCAAGDRCCRSKPEADTARQEPRYYFCRECVLSFSIGTVYCNDRCASRDFQRHREKVHLPNREMRADSRDDRGDLSYSSYAKVDYTAADINKHLLSIREALSSCQKKHPDWDLTETKVRVTLPWSA</sequence>
<evidence type="ECO:0000313" key="2">
    <source>
        <dbReference type="Proteomes" id="UP001642482"/>
    </source>
</evidence>
<accession>A0ABP0B798</accession>
<proteinExistence type="predicted"/>
<comment type="caution">
    <text evidence="1">The sequence shown here is derived from an EMBL/GenBank/DDBJ whole genome shotgun (WGS) entry which is preliminary data.</text>
</comment>
<name>A0ABP0B798_9PEZI</name>
<organism evidence="1 2">
    <name type="scientific">Sporothrix eucalyptigena</name>
    <dbReference type="NCBI Taxonomy" id="1812306"/>
    <lineage>
        <taxon>Eukaryota</taxon>
        <taxon>Fungi</taxon>
        <taxon>Dikarya</taxon>
        <taxon>Ascomycota</taxon>
        <taxon>Pezizomycotina</taxon>
        <taxon>Sordariomycetes</taxon>
        <taxon>Sordariomycetidae</taxon>
        <taxon>Ophiostomatales</taxon>
        <taxon>Ophiostomataceae</taxon>
        <taxon>Sporothrix</taxon>
    </lineage>
</organism>
<keyword evidence="2" id="KW-1185">Reference proteome</keyword>
<protein>
    <recommendedName>
        <fullName evidence="3">Suppressor of anucleate metulae protein B</fullName>
    </recommendedName>
</protein>